<feature type="compositionally biased region" description="Polar residues" evidence="1">
    <location>
        <begin position="401"/>
        <end position="422"/>
    </location>
</feature>
<evidence type="ECO:0000313" key="3">
    <source>
        <dbReference type="Proteomes" id="UP000019471"/>
    </source>
</evidence>
<feature type="compositionally biased region" description="Low complexity" evidence="1">
    <location>
        <begin position="378"/>
        <end position="394"/>
    </location>
</feature>
<dbReference type="eggNOG" id="ENOG502S2BG">
    <property type="taxonomic scope" value="Eukaryota"/>
</dbReference>
<protein>
    <recommendedName>
        <fullName evidence="4">Apple domain-containing protein</fullName>
    </recommendedName>
</protein>
<dbReference type="PANTHER" id="PTHR36578">
    <property type="entry name" value="CHROMOSOME 15, WHOLE GENOME SHOTGUN SEQUENCE"/>
    <property type="match status" value="1"/>
</dbReference>
<reference evidence="2 3" key="1">
    <citation type="submission" date="2013-03" db="EMBL/GenBank/DDBJ databases">
        <title>The Genome Sequence of Cladophialophora psammophila CBS 110553.</title>
        <authorList>
            <consortium name="The Broad Institute Genomics Platform"/>
            <person name="Cuomo C."/>
            <person name="de Hoog S."/>
            <person name="Gorbushina A."/>
            <person name="Walker B."/>
            <person name="Young S.K."/>
            <person name="Zeng Q."/>
            <person name="Gargeya S."/>
            <person name="Fitzgerald M."/>
            <person name="Haas B."/>
            <person name="Abouelleil A."/>
            <person name="Allen A.W."/>
            <person name="Alvarado L."/>
            <person name="Arachchi H.M."/>
            <person name="Berlin A.M."/>
            <person name="Chapman S.B."/>
            <person name="Gainer-Dewar J."/>
            <person name="Goldberg J."/>
            <person name="Griggs A."/>
            <person name="Gujja S."/>
            <person name="Hansen M."/>
            <person name="Howarth C."/>
            <person name="Imamovic A."/>
            <person name="Ireland A."/>
            <person name="Larimer J."/>
            <person name="McCowan C."/>
            <person name="Murphy C."/>
            <person name="Pearson M."/>
            <person name="Poon T.W."/>
            <person name="Priest M."/>
            <person name="Roberts A."/>
            <person name="Saif S."/>
            <person name="Shea T."/>
            <person name="Sisk P."/>
            <person name="Sykes S."/>
            <person name="Wortman J."/>
            <person name="Nusbaum C."/>
            <person name="Birren B."/>
        </authorList>
    </citation>
    <scope>NUCLEOTIDE SEQUENCE [LARGE SCALE GENOMIC DNA]</scope>
    <source>
        <strain evidence="2 3">CBS 110553</strain>
    </source>
</reference>
<feature type="compositionally biased region" description="Polar residues" evidence="1">
    <location>
        <begin position="431"/>
        <end position="446"/>
    </location>
</feature>
<dbReference type="Proteomes" id="UP000019471">
    <property type="component" value="Unassembled WGS sequence"/>
</dbReference>
<dbReference type="PANTHER" id="PTHR36578:SF1">
    <property type="entry name" value="APPLE DOMAIN-CONTAINING PROTEIN"/>
    <property type="match status" value="1"/>
</dbReference>
<evidence type="ECO:0008006" key="4">
    <source>
        <dbReference type="Google" id="ProtNLM"/>
    </source>
</evidence>
<evidence type="ECO:0000313" key="2">
    <source>
        <dbReference type="EMBL" id="EXJ76144.1"/>
    </source>
</evidence>
<dbReference type="AlphaFoldDB" id="W9Y0W7"/>
<accession>W9Y0W7</accession>
<dbReference type="OrthoDB" id="271448at2759"/>
<evidence type="ECO:0000256" key="1">
    <source>
        <dbReference type="SAM" id="MobiDB-lite"/>
    </source>
</evidence>
<keyword evidence="3" id="KW-1185">Reference proteome</keyword>
<dbReference type="GeneID" id="19185388"/>
<sequence>MPWKKNLLERDVEPTCSCTDPIAAEWATNKFFADAATSAATPAGYYQAFNNGQAWISGDGFIGHTTIDEYDSSICAAICDGIDECSSFEIYFEKEIGGPAPAIKCSFWAGAIAASGSSSTNAVIAGCNGYTNSTLTTPKGFDIPVFMAGAAIHPPPTPGAFLGSKIFNGPFDTSNCAEACSSIGCKFFNTYIVSKNGVNQGQYCDMYAQPFGPEWATETGRSDGKTNFTISHSFACGATEEKRGESLSSGEPGAPPATTPASGNGKGGSWEERHPWHGSSPYAGNSASSASQSTRSSSSTWKRGDQTSQAGPAHSTIVASPTGKGQKPATGSSTNKPDGHSGSSDPVDATSVNPSSVAPTSTGLGDAGTSHRGGQPTNSRPGRPGRPSSSVGNPVKDHPGSSPNGSGTPASSTSETPQNPGSSAWGDWDNWSITTLSTPGATSLPNFDSLDDQVR</sequence>
<feature type="compositionally biased region" description="Polar residues" evidence="1">
    <location>
        <begin position="329"/>
        <end position="363"/>
    </location>
</feature>
<dbReference type="EMBL" id="AMGX01000001">
    <property type="protein sequence ID" value="EXJ76144.1"/>
    <property type="molecule type" value="Genomic_DNA"/>
</dbReference>
<comment type="caution">
    <text evidence="2">The sequence shown here is derived from an EMBL/GenBank/DDBJ whole genome shotgun (WGS) entry which is preliminary data.</text>
</comment>
<gene>
    <name evidence="2" type="ORF">A1O5_00652</name>
</gene>
<name>W9Y0W7_9EURO</name>
<organism evidence="2 3">
    <name type="scientific">Cladophialophora psammophila CBS 110553</name>
    <dbReference type="NCBI Taxonomy" id="1182543"/>
    <lineage>
        <taxon>Eukaryota</taxon>
        <taxon>Fungi</taxon>
        <taxon>Dikarya</taxon>
        <taxon>Ascomycota</taxon>
        <taxon>Pezizomycotina</taxon>
        <taxon>Eurotiomycetes</taxon>
        <taxon>Chaetothyriomycetidae</taxon>
        <taxon>Chaetothyriales</taxon>
        <taxon>Herpotrichiellaceae</taxon>
        <taxon>Cladophialophora</taxon>
    </lineage>
</organism>
<feature type="region of interest" description="Disordered" evidence="1">
    <location>
        <begin position="239"/>
        <end position="455"/>
    </location>
</feature>
<proteinExistence type="predicted"/>
<feature type="compositionally biased region" description="Low complexity" evidence="1">
    <location>
        <begin position="286"/>
        <end position="300"/>
    </location>
</feature>
<dbReference type="RefSeq" id="XP_007739461.1">
    <property type="nucleotide sequence ID" value="XM_007741271.1"/>
</dbReference>
<dbReference type="STRING" id="1182543.W9Y0W7"/>
<dbReference type="HOGENOM" id="CLU_042684_0_0_1"/>